<reference evidence="2 3" key="1">
    <citation type="submission" date="2015-12" db="EMBL/GenBank/DDBJ databases">
        <title>The genome of Folsomia candida.</title>
        <authorList>
            <person name="Faddeeva A."/>
            <person name="Derks M.F."/>
            <person name="Anvar Y."/>
            <person name="Smit S."/>
            <person name="Van Straalen N."/>
            <person name="Roelofs D."/>
        </authorList>
    </citation>
    <scope>NUCLEOTIDE SEQUENCE [LARGE SCALE GENOMIC DNA]</scope>
    <source>
        <strain evidence="2 3">VU population</strain>
        <tissue evidence="2">Whole body</tissue>
    </source>
</reference>
<evidence type="ECO:0000313" key="2">
    <source>
        <dbReference type="EMBL" id="OXA56726.1"/>
    </source>
</evidence>
<comment type="caution">
    <text evidence="2">The sequence shown here is derived from an EMBL/GenBank/DDBJ whole genome shotgun (WGS) entry which is preliminary data.</text>
</comment>
<dbReference type="EMBL" id="LNIX01000003">
    <property type="protein sequence ID" value="OXA56726.1"/>
    <property type="molecule type" value="Genomic_DNA"/>
</dbReference>
<feature type="compositionally biased region" description="Acidic residues" evidence="1">
    <location>
        <begin position="31"/>
        <end position="43"/>
    </location>
</feature>
<dbReference type="AlphaFoldDB" id="A0A226EJJ3"/>
<accession>A0A226EJJ3</accession>
<protein>
    <submittedName>
        <fullName evidence="2">Uncharacterized protein</fullName>
    </submittedName>
</protein>
<sequence length="118" mass="13108">MDGEEEMQPRSSCSENSPACHPTMSQSPAAADEEDDAFLEEPPEMSMAETHPDANMPGFVPDVADKFVKKYVFRSKSKTTQGGYDTVTVVIQERMMDTKAGHGLRVWACAPILAWYFN</sequence>
<organism evidence="2 3">
    <name type="scientific">Folsomia candida</name>
    <name type="common">Springtail</name>
    <dbReference type="NCBI Taxonomy" id="158441"/>
    <lineage>
        <taxon>Eukaryota</taxon>
        <taxon>Metazoa</taxon>
        <taxon>Ecdysozoa</taxon>
        <taxon>Arthropoda</taxon>
        <taxon>Hexapoda</taxon>
        <taxon>Collembola</taxon>
        <taxon>Entomobryomorpha</taxon>
        <taxon>Isotomoidea</taxon>
        <taxon>Isotomidae</taxon>
        <taxon>Proisotominae</taxon>
        <taxon>Folsomia</taxon>
    </lineage>
</organism>
<proteinExistence type="predicted"/>
<feature type="region of interest" description="Disordered" evidence="1">
    <location>
        <begin position="1"/>
        <end position="59"/>
    </location>
</feature>
<evidence type="ECO:0000313" key="3">
    <source>
        <dbReference type="Proteomes" id="UP000198287"/>
    </source>
</evidence>
<evidence type="ECO:0000256" key="1">
    <source>
        <dbReference type="SAM" id="MobiDB-lite"/>
    </source>
</evidence>
<keyword evidence="3" id="KW-1185">Reference proteome</keyword>
<gene>
    <name evidence="2" type="ORF">Fcan01_07170</name>
</gene>
<dbReference type="Proteomes" id="UP000198287">
    <property type="component" value="Unassembled WGS sequence"/>
</dbReference>
<name>A0A226EJJ3_FOLCA</name>
<feature type="compositionally biased region" description="Polar residues" evidence="1">
    <location>
        <begin position="9"/>
        <end position="27"/>
    </location>
</feature>